<dbReference type="SUPFAM" id="SSF55326">
    <property type="entry name" value="PurM N-terminal domain-like"/>
    <property type="match status" value="1"/>
</dbReference>
<dbReference type="Proteomes" id="UP000199445">
    <property type="component" value="Unassembled WGS sequence"/>
</dbReference>
<keyword evidence="6" id="KW-1185">Reference proteome</keyword>
<comment type="catalytic activity">
    <reaction evidence="2">
        <text>thiamine phosphate + ATP = thiamine diphosphate + ADP</text>
        <dbReference type="Rhea" id="RHEA:15913"/>
        <dbReference type="ChEBI" id="CHEBI:30616"/>
        <dbReference type="ChEBI" id="CHEBI:37575"/>
        <dbReference type="ChEBI" id="CHEBI:58937"/>
        <dbReference type="ChEBI" id="CHEBI:456216"/>
        <dbReference type="EC" id="2.7.4.16"/>
    </reaction>
</comment>
<evidence type="ECO:0000259" key="3">
    <source>
        <dbReference type="Pfam" id="PF00586"/>
    </source>
</evidence>
<dbReference type="PANTHER" id="PTHR30270:SF0">
    <property type="entry name" value="THIAMINE-MONOPHOSPHATE KINASE"/>
    <property type="match status" value="1"/>
</dbReference>
<comment type="miscellaneous">
    <text evidence="2">Reaction mechanism of ThiL seems to utilize a direct, inline transfer of the gamma-phosphate of ATP to TMP rather than a phosphorylated enzyme intermediate.</text>
</comment>
<dbReference type="CDD" id="cd02194">
    <property type="entry name" value="ThiL"/>
    <property type="match status" value="1"/>
</dbReference>
<dbReference type="SUPFAM" id="SSF56042">
    <property type="entry name" value="PurM C-terminal domain-like"/>
    <property type="match status" value="1"/>
</dbReference>
<dbReference type="GO" id="GO:0009228">
    <property type="term" value="P:thiamine biosynthetic process"/>
    <property type="evidence" value="ECO:0007669"/>
    <property type="project" value="UniProtKB-KW"/>
</dbReference>
<accession>A0A1I3X4J4</accession>
<feature type="binding site" evidence="2">
    <location>
        <position position="30"/>
    </location>
    <ligand>
        <name>Mg(2+)</name>
        <dbReference type="ChEBI" id="CHEBI:18420"/>
        <label>3</label>
    </ligand>
</feature>
<feature type="binding site" evidence="2">
    <location>
        <position position="212"/>
    </location>
    <ligand>
        <name>Mg(2+)</name>
        <dbReference type="ChEBI" id="CHEBI:18420"/>
        <label>5</label>
    </ligand>
</feature>
<keyword evidence="2" id="KW-0460">Magnesium</keyword>
<protein>
    <recommendedName>
        <fullName evidence="2">Thiamine-monophosphate kinase</fullName>
        <shortName evidence="2">TMP kinase</shortName>
        <shortName evidence="2">Thiamine-phosphate kinase</shortName>
        <ecNumber evidence="2">2.7.4.16</ecNumber>
    </recommendedName>
</protein>
<dbReference type="InterPro" id="IPR010918">
    <property type="entry name" value="PurM-like_C_dom"/>
</dbReference>
<dbReference type="Gene3D" id="3.90.650.10">
    <property type="entry name" value="PurM-like C-terminal domain"/>
    <property type="match status" value="1"/>
</dbReference>
<evidence type="ECO:0000259" key="4">
    <source>
        <dbReference type="Pfam" id="PF02769"/>
    </source>
</evidence>
<feature type="binding site" evidence="2">
    <location>
        <position position="47"/>
    </location>
    <ligand>
        <name>Mg(2+)</name>
        <dbReference type="ChEBI" id="CHEBI:18420"/>
        <label>2</label>
    </ligand>
</feature>
<feature type="binding site" evidence="2">
    <location>
        <position position="47"/>
    </location>
    <ligand>
        <name>Mg(2+)</name>
        <dbReference type="ChEBI" id="CHEBI:18420"/>
        <label>1</label>
    </ligand>
</feature>
<reference evidence="5 6" key="1">
    <citation type="submission" date="2016-10" db="EMBL/GenBank/DDBJ databases">
        <authorList>
            <person name="de Groot N.N."/>
        </authorList>
    </citation>
    <scope>NUCLEOTIDE SEQUENCE [LARGE SCALE GENOMIC DNA]</scope>
    <source>
        <strain evidence="5 6">IBRC-M 10445</strain>
    </source>
</reference>
<dbReference type="PIRSF" id="PIRSF005303">
    <property type="entry name" value="Thiam_monoph_kin"/>
    <property type="match status" value="1"/>
</dbReference>
<dbReference type="InterPro" id="IPR006283">
    <property type="entry name" value="ThiL-like"/>
</dbReference>
<feature type="domain" description="PurM-like N-terminal" evidence="3">
    <location>
        <begin position="28"/>
        <end position="138"/>
    </location>
</feature>
<keyword evidence="2" id="KW-0067">ATP-binding</keyword>
<keyword evidence="2" id="KW-0547">Nucleotide-binding</keyword>
<dbReference type="Pfam" id="PF02769">
    <property type="entry name" value="AIRS_C"/>
    <property type="match status" value="1"/>
</dbReference>
<keyword evidence="1 2" id="KW-0784">Thiamine biosynthesis</keyword>
<comment type="caution">
    <text evidence="2">Lacks conserved residue(s) required for the propagation of feature annotation.</text>
</comment>
<proteinExistence type="inferred from homology"/>
<sequence length="316" mass="33490">MGEFELIRQFFQPLADRAVTDQLILGPGDDCAIQRVPPGRDLVFSVDTLVEGVHFPEHYHPEYLGWRALAVATSDLAAMGAMPVCYTLALTLPEADQNWLAGFARGLARASEAFGIALAGGDTTRGPLTVTLQVHGTVATGTGLRRNGAQSGDLVCVSGTLGDAGAALDFLAAPEPSAVQQQVLSRYHFPEPRLFLGQQLVGRASAAIDISDGLLADLQHILQASGVGARINAQDLPVSAALRQVRGEQALELALTAGDDYQLCITIGQEQWSQLPDPVKQELTVIGRIEPQPGLRLEGAPRIAAKAGFDHFGSDV</sequence>
<dbReference type="InterPro" id="IPR036676">
    <property type="entry name" value="PurM-like_C_sf"/>
</dbReference>
<organism evidence="5 6">
    <name type="scientific">Marinobacter persicus</name>
    <dbReference type="NCBI Taxonomy" id="930118"/>
    <lineage>
        <taxon>Bacteria</taxon>
        <taxon>Pseudomonadati</taxon>
        <taxon>Pseudomonadota</taxon>
        <taxon>Gammaproteobacteria</taxon>
        <taxon>Pseudomonadales</taxon>
        <taxon>Marinobacteraceae</taxon>
        <taxon>Marinobacter</taxon>
    </lineage>
</organism>
<feature type="binding site" evidence="2">
    <location>
        <position position="45"/>
    </location>
    <ligand>
        <name>Mg(2+)</name>
        <dbReference type="ChEBI" id="CHEBI:18420"/>
        <label>4</label>
    </ligand>
</feature>
<keyword evidence="2 5" id="KW-0418">Kinase</keyword>
<keyword evidence="2" id="KW-0479">Metal-binding</keyword>
<dbReference type="InterPro" id="IPR016188">
    <property type="entry name" value="PurM-like_N"/>
</dbReference>
<feature type="binding site" evidence="2">
    <location>
        <position position="75"/>
    </location>
    <ligand>
        <name>Mg(2+)</name>
        <dbReference type="ChEBI" id="CHEBI:18420"/>
        <label>3</label>
    </ligand>
</feature>
<dbReference type="GO" id="GO:0005524">
    <property type="term" value="F:ATP binding"/>
    <property type="evidence" value="ECO:0007669"/>
    <property type="project" value="UniProtKB-UniRule"/>
</dbReference>
<dbReference type="HAMAP" id="MF_02128">
    <property type="entry name" value="TMP_kinase"/>
    <property type="match status" value="1"/>
</dbReference>
<feature type="binding site" evidence="2">
    <location>
        <position position="209"/>
    </location>
    <ligand>
        <name>Mg(2+)</name>
        <dbReference type="ChEBI" id="CHEBI:18420"/>
        <label>3</label>
    </ligand>
</feature>
<feature type="binding site" evidence="2">
    <location>
        <position position="30"/>
    </location>
    <ligand>
        <name>Mg(2+)</name>
        <dbReference type="ChEBI" id="CHEBI:18420"/>
        <label>4</label>
    </ligand>
</feature>
<name>A0A1I3X4J4_9GAMM</name>
<dbReference type="EMBL" id="FOSC01000011">
    <property type="protein sequence ID" value="SFK14598.1"/>
    <property type="molecule type" value="Genomic_DNA"/>
</dbReference>
<evidence type="ECO:0000256" key="2">
    <source>
        <dbReference type="HAMAP-Rule" id="MF_02128"/>
    </source>
</evidence>
<feature type="binding site" evidence="2">
    <location>
        <position position="259"/>
    </location>
    <ligand>
        <name>substrate</name>
    </ligand>
</feature>
<dbReference type="Gene3D" id="3.30.1330.10">
    <property type="entry name" value="PurM-like, N-terminal domain"/>
    <property type="match status" value="1"/>
</dbReference>
<dbReference type="GO" id="GO:0009030">
    <property type="term" value="F:thiamine-phosphate kinase activity"/>
    <property type="evidence" value="ECO:0007669"/>
    <property type="project" value="UniProtKB-UniRule"/>
</dbReference>
<evidence type="ECO:0000313" key="5">
    <source>
        <dbReference type="EMBL" id="SFK14598.1"/>
    </source>
</evidence>
<feature type="binding site" evidence="2">
    <location>
        <begin position="121"/>
        <end position="122"/>
    </location>
    <ligand>
        <name>ATP</name>
        <dbReference type="ChEBI" id="CHEBI:30616"/>
    </ligand>
</feature>
<feature type="binding site" evidence="2">
    <location>
        <position position="54"/>
    </location>
    <ligand>
        <name>substrate</name>
    </ligand>
</feature>
<feature type="binding site" evidence="2">
    <location>
        <position position="122"/>
    </location>
    <ligand>
        <name>Mg(2+)</name>
        <dbReference type="ChEBI" id="CHEBI:18420"/>
        <label>1</label>
    </ligand>
</feature>
<dbReference type="EC" id="2.7.4.16" evidence="2"/>
<feature type="binding site" evidence="2">
    <location>
        <position position="75"/>
    </location>
    <ligand>
        <name>Mg(2+)</name>
        <dbReference type="ChEBI" id="CHEBI:18420"/>
        <label>2</label>
    </ligand>
</feature>
<feature type="domain" description="PurM-like C-terminal" evidence="4">
    <location>
        <begin position="151"/>
        <end position="297"/>
    </location>
</feature>
<dbReference type="NCBIfam" id="TIGR01379">
    <property type="entry name" value="thiL"/>
    <property type="match status" value="1"/>
</dbReference>
<dbReference type="GO" id="GO:0000287">
    <property type="term" value="F:magnesium ion binding"/>
    <property type="evidence" value="ECO:0007669"/>
    <property type="project" value="UniProtKB-UniRule"/>
</dbReference>
<evidence type="ECO:0000256" key="1">
    <source>
        <dbReference type="ARBA" id="ARBA00022977"/>
    </source>
</evidence>
<feature type="binding site" evidence="2">
    <location>
        <position position="146"/>
    </location>
    <ligand>
        <name>ATP</name>
        <dbReference type="ChEBI" id="CHEBI:30616"/>
    </ligand>
</feature>
<comment type="similarity">
    <text evidence="2">Belongs to the thiamine-monophosphate kinase family.</text>
</comment>
<comment type="pathway">
    <text evidence="2">Cofactor biosynthesis; thiamine diphosphate biosynthesis; thiamine diphosphate from thiamine phosphate: step 1/1.</text>
</comment>
<dbReference type="GO" id="GO:0009229">
    <property type="term" value="P:thiamine diphosphate biosynthetic process"/>
    <property type="evidence" value="ECO:0007669"/>
    <property type="project" value="UniProtKB-UniRule"/>
</dbReference>
<feature type="binding site" evidence="2">
    <location>
        <position position="309"/>
    </location>
    <ligand>
        <name>substrate</name>
    </ligand>
</feature>
<dbReference type="Pfam" id="PF00586">
    <property type="entry name" value="AIRS"/>
    <property type="match status" value="1"/>
</dbReference>
<dbReference type="UniPathway" id="UPA00060">
    <property type="reaction ID" value="UER00142"/>
</dbReference>
<keyword evidence="2" id="KW-0808">Transferase</keyword>
<dbReference type="InterPro" id="IPR036921">
    <property type="entry name" value="PurM-like_N_sf"/>
</dbReference>
<feature type="binding site" evidence="2">
    <location>
        <position position="211"/>
    </location>
    <ligand>
        <name>ATP</name>
        <dbReference type="ChEBI" id="CHEBI:30616"/>
    </ligand>
</feature>
<dbReference type="AlphaFoldDB" id="A0A1I3X4J4"/>
<dbReference type="PANTHER" id="PTHR30270">
    <property type="entry name" value="THIAMINE-MONOPHOSPHATE KINASE"/>
    <property type="match status" value="1"/>
</dbReference>
<gene>
    <name evidence="2" type="primary">thiL</name>
    <name evidence="5" type="ORF">SAMN05216429_11137</name>
</gene>
<feature type="binding site" evidence="2">
    <location>
        <position position="75"/>
    </location>
    <ligand>
        <name>Mg(2+)</name>
        <dbReference type="ChEBI" id="CHEBI:18420"/>
        <label>4</label>
    </ligand>
</feature>
<dbReference type="OrthoDB" id="9802811at2"/>
<comment type="function">
    <text evidence="2">Catalyzes the ATP-dependent phosphorylation of thiamine-monophosphate (TMP) to form thiamine-pyrophosphate (TPP), the active form of vitamin B1.</text>
</comment>
<dbReference type="RefSeq" id="WP_091705971.1">
    <property type="nucleotide sequence ID" value="NZ_BMYN01000007.1"/>
</dbReference>
<evidence type="ECO:0000313" key="6">
    <source>
        <dbReference type="Proteomes" id="UP000199445"/>
    </source>
</evidence>